<organism evidence="1 2">
    <name type="scientific">Bradyrhizobium centrolobii</name>
    <dbReference type="NCBI Taxonomy" id="1505087"/>
    <lineage>
        <taxon>Bacteria</taxon>
        <taxon>Pseudomonadati</taxon>
        <taxon>Pseudomonadota</taxon>
        <taxon>Alphaproteobacteria</taxon>
        <taxon>Hyphomicrobiales</taxon>
        <taxon>Nitrobacteraceae</taxon>
        <taxon>Bradyrhizobium</taxon>
    </lineage>
</organism>
<dbReference type="Proteomes" id="UP000076959">
    <property type="component" value="Unassembled WGS sequence"/>
</dbReference>
<accession>A0A176YEL2</accession>
<protein>
    <submittedName>
        <fullName evidence="1">Uncharacterized protein</fullName>
    </submittedName>
</protein>
<dbReference type="EMBL" id="LUUB01000086">
    <property type="protein sequence ID" value="OAF04299.1"/>
    <property type="molecule type" value="Genomic_DNA"/>
</dbReference>
<dbReference type="STRING" id="1505087.AYJ54_24230"/>
<proteinExistence type="predicted"/>
<dbReference type="AlphaFoldDB" id="A0A176YEL2"/>
<sequence>MSIRINREYVNDTAKLMMHRLIARQIGRDPSLVERAKDSLARSSQRYEGYDFVREWSDVLGFPPSTVRRRLTSRDEEMTRLRLSSPFVLAEGVNFEDHALRRRIWKAAKRIAERSVIHQTVELPRIAA</sequence>
<gene>
    <name evidence="1" type="ORF">AYJ54_24230</name>
</gene>
<dbReference type="GeneID" id="32583066"/>
<comment type="caution">
    <text evidence="1">The sequence shown here is derived from an EMBL/GenBank/DDBJ whole genome shotgun (WGS) entry which is preliminary data.</text>
</comment>
<evidence type="ECO:0000313" key="2">
    <source>
        <dbReference type="Proteomes" id="UP000076959"/>
    </source>
</evidence>
<keyword evidence="2" id="KW-1185">Reference proteome</keyword>
<name>A0A176YEL2_9BRAD</name>
<reference evidence="1 2" key="1">
    <citation type="submission" date="2016-03" db="EMBL/GenBank/DDBJ databases">
        <title>Draft Genome Sequence of the Strain BR 10245 (Bradyrhizobium sp.) isolated from nodules of Centrolobium paraense.</title>
        <authorList>
            <person name="Simoes-Araujo J.L.Sr."/>
            <person name="Barauna A.C."/>
            <person name="Silva K."/>
            <person name="Zilli J.E."/>
        </authorList>
    </citation>
    <scope>NUCLEOTIDE SEQUENCE [LARGE SCALE GENOMIC DNA]</scope>
    <source>
        <strain evidence="1 2">BR 10245</strain>
    </source>
</reference>
<evidence type="ECO:0000313" key="1">
    <source>
        <dbReference type="EMBL" id="OAF04299.1"/>
    </source>
</evidence>
<dbReference type="OrthoDB" id="7362737at2"/>
<dbReference type="RefSeq" id="WP_063681747.1">
    <property type="nucleotide sequence ID" value="NZ_LUUB01000086.1"/>
</dbReference>